<evidence type="ECO:0000313" key="2">
    <source>
        <dbReference type="EMBL" id="KAK7687415.1"/>
    </source>
</evidence>
<feature type="compositionally biased region" description="Low complexity" evidence="1">
    <location>
        <begin position="93"/>
        <end position="105"/>
    </location>
</feature>
<comment type="caution">
    <text evidence="2">The sequence shown here is derived from an EMBL/GenBank/DDBJ whole genome shotgun (WGS) entry which is preliminary data.</text>
</comment>
<evidence type="ECO:0000256" key="1">
    <source>
        <dbReference type="SAM" id="MobiDB-lite"/>
    </source>
</evidence>
<sequence>MFPSPSNFYAPQEWPSGVGMTPIHANVPQYFMNMLPSAGPVPPNGARLQQVSEQAQQSQQNQQNQNIPSNQQGMGSPLQYMGPFNTSMGGQGNNYNNPNNPNTNGNDKRFNK</sequence>
<name>A0AAW0GEG7_9APHY</name>
<keyword evidence="3" id="KW-1185">Reference proteome</keyword>
<accession>A0AAW0GEG7</accession>
<dbReference type="Proteomes" id="UP001385951">
    <property type="component" value="Unassembled WGS sequence"/>
</dbReference>
<organism evidence="2 3">
    <name type="scientific">Cerrena zonata</name>
    <dbReference type="NCBI Taxonomy" id="2478898"/>
    <lineage>
        <taxon>Eukaryota</taxon>
        <taxon>Fungi</taxon>
        <taxon>Dikarya</taxon>
        <taxon>Basidiomycota</taxon>
        <taxon>Agaricomycotina</taxon>
        <taxon>Agaricomycetes</taxon>
        <taxon>Polyporales</taxon>
        <taxon>Cerrenaceae</taxon>
        <taxon>Cerrena</taxon>
    </lineage>
</organism>
<dbReference type="EMBL" id="JASBNA010000013">
    <property type="protein sequence ID" value="KAK7687415.1"/>
    <property type="molecule type" value="Genomic_DNA"/>
</dbReference>
<feature type="region of interest" description="Disordered" evidence="1">
    <location>
        <begin position="35"/>
        <end position="112"/>
    </location>
</feature>
<gene>
    <name evidence="2" type="ORF">QCA50_009280</name>
</gene>
<protein>
    <submittedName>
        <fullName evidence="2">Uncharacterized protein</fullName>
    </submittedName>
</protein>
<dbReference type="AlphaFoldDB" id="A0AAW0GEG7"/>
<proteinExistence type="predicted"/>
<feature type="compositionally biased region" description="Low complexity" evidence="1">
    <location>
        <begin position="49"/>
        <end position="72"/>
    </location>
</feature>
<reference evidence="2 3" key="1">
    <citation type="submission" date="2022-09" db="EMBL/GenBank/DDBJ databases">
        <authorList>
            <person name="Palmer J.M."/>
        </authorList>
    </citation>
    <scope>NUCLEOTIDE SEQUENCE [LARGE SCALE GENOMIC DNA]</scope>
    <source>
        <strain evidence="2 3">DSM 7382</strain>
    </source>
</reference>
<feature type="region of interest" description="Disordered" evidence="1">
    <location>
        <begin position="1"/>
        <end position="21"/>
    </location>
</feature>
<evidence type="ECO:0000313" key="3">
    <source>
        <dbReference type="Proteomes" id="UP001385951"/>
    </source>
</evidence>